<dbReference type="InterPro" id="IPR055941">
    <property type="entry name" value="DUF7519"/>
</dbReference>
<name>A0A8J8CBR1_9EURY</name>
<feature type="transmembrane region" description="Helical" evidence="1">
    <location>
        <begin position="177"/>
        <end position="198"/>
    </location>
</feature>
<keyword evidence="1" id="KW-0472">Membrane</keyword>
<feature type="transmembrane region" description="Helical" evidence="1">
    <location>
        <begin position="116"/>
        <end position="134"/>
    </location>
</feature>
<dbReference type="RefSeq" id="WP_220588954.1">
    <property type="nucleotide sequence ID" value="NZ_RKLQ01000002.1"/>
</dbReference>
<feature type="transmembrane region" description="Helical" evidence="1">
    <location>
        <begin position="91"/>
        <end position="109"/>
    </location>
</feature>
<proteinExistence type="predicted"/>
<sequence>MSEVSHRPTPLASGLALLLCGVSTAILAPTLDQRVAIVAALAGVGLVVAGGREFEAPVPQGWLWTALGAALVLGAILRGETLADPRQSIELVPGLVGMALVGLGVRPLGQRFARRFVSAGLAVMIVGVALVGVFEAAGPLRLLGGTAAAIAAWDVAEHGISLGEQLRTDARTRSVELLHTGTTSAYGAVTVVVALVVYEHGATGLPLSALVLLLAAAVTLLALLYR</sequence>
<keyword evidence="1" id="KW-1133">Transmembrane helix</keyword>
<dbReference type="EMBL" id="RKLQ01000002">
    <property type="protein sequence ID" value="MBX0304753.1"/>
    <property type="molecule type" value="Genomic_DNA"/>
</dbReference>
<feature type="transmembrane region" description="Helical" evidence="1">
    <location>
        <begin position="61"/>
        <end position="79"/>
    </location>
</feature>
<gene>
    <name evidence="2" type="ORF">EGD98_13840</name>
</gene>
<keyword evidence="1" id="KW-0812">Transmembrane</keyword>
<keyword evidence="3" id="KW-1185">Reference proteome</keyword>
<dbReference type="AlphaFoldDB" id="A0A8J8CBR1"/>
<organism evidence="2 3">
    <name type="scientific">Haloarcula salinisoli</name>
    <dbReference type="NCBI Taxonomy" id="2487746"/>
    <lineage>
        <taxon>Archaea</taxon>
        <taxon>Methanobacteriati</taxon>
        <taxon>Methanobacteriota</taxon>
        <taxon>Stenosarchaea group</taxon>
        <taxon>Halobacteria</taxon>
        <taxon>Halobacteriales</taxon>
        <taxon>Haloarculaceae</taxon>
        <taxon>Haloarcula</taxon>
    </lineage>
</organism>
<accession>A0A8J8CBR1</accession>
<protein>
    <submittedName>
        <fullName evidence="2">Uncharacterized protein</fullName>
    </submittedName>
</protein>
<dbReference type="Proteomes" id="UP000783863">
    <property type="component" value="Unassembled WGS sequence"/>
</dbReference>
<evidence type="ECO:0000313" key="2">
    <source>
        <dbReference type="EMBL" id="MBX0304753.1"/>
    </source>
</evidence>
<feature type="transmembrane region" description="Helical" evidence="1">
    <location>
        <begin position="204"/>
        <end position="225"/>
    </location>
</feature>
<feature type="transmembrane region" description="Helical" evidence="1">
    <location>
        <begin position="35"/>
        <end position="54"/>
    </location>
</feature>
<comment type="caution">
    <text evidence="2">The sequence shown here is derived from an EMBL/GenBank/DDBJ whole genome shotgun (WGS) entry which is preliminary data.</text>
</comment>
<dbReference type="Pfam" id="PF24363">
    <property type="entry name" value="DUF7519"/>
    <property type="match status" value="1"/>
</dbReference>
<evidence type="ECO:0000256" key="1">
    <source>
        <dbReference type="SAM" id="Phobius"/>
    </source>
</evidence>
<reference evidence="2" key="1">
    <citation type="submission" date="2021-06" db="EMBL/GenBank/DDBJ databases">
        <title>Halomicroarcula sp. F24A a new haloarchaeum isolated from saline soil.</title>
        <authorList>
            <person name="Duran-Viseras A."/>
            <person name="Sanchez-Porro C."/>
            <person name="Ventosa A."/>
        </authorList>
    </citation>
    <scope>NUCLEOTIDE SEQUENCE</scope>
    <source>
        <strain evidence="2">F24A</strain>
    </source>
</reference>
<evidence type="ECO:0000313" key="3">
    <source>
        <dbReference type="Proteomes" id="UP000783863"/>
    </source>
</evidence>